<dbReference type="SUPFAM" id="SSF50978">
    <property type="entry name" value="WD40 repeat-like"/>
    <property type="match status" value="1"/>
</dbReference>
<evidence type="ECO:0000259" key="2">
    <source>
        <dbReference type="Pfam" id="PF12660"/>
    </source>
</evidence>
<reference evidence="4" key="2">
    <citation type="submission" date="2015-01" db="EMBL/GenBank/DDBJ databases">
        <title>Evolutionary Origins and Diversification of the Mycorrhizal Mutualists.</title>
        <authorList>
            <consortium name="DOE Joint Genome Institute"/>
            <consortium name="Mycorrhizal Genomics Consortium"/>
            <person name="Kohler A."/>
            <person name="Kuo A."/>
            <person name="Nagy L.G."/>
            <person name="Floudas D."/>
            <person name="Copeland A."/>
            <person name="Barry K.W."/>
            <person name="Cichocki N."/>
            <person name="Veneault-Fourrey C."/>
            <person name="LaButti K."/>
            <person name="Lindquist E.A."/>
            <person name="Lipzen A."/>
            <person name="Lundell T."/>
            <person name="Morin E."/>
            <person name="Murat C."/>
            <person name="Riley R."/>
            <person name="Ohm R."/>
            <person name="Sun H."/>
            <person name="Tunlid A."/>
            <person name="Henrissat B."/>
            <person name="Grigoriev I.V."/>
            <person name="Hibbett D.S."/>
            <person name="Martin F."/>
        </authorList>
    </citation>
    <scope>NUCLEOTIDE SEQUENCE [LARGE SCALE GENOMIC DNA]</scope>
    <source>
        <strain evidence="4">F 1598</strain>
    </source>
</reference>
<gene>
    <name evidence="3" type="ORF">PILCRDRAFT_770909</name>
</gene>
<dbReference type="HOGENOM" id="CLU_008513_0_0_1"/>
<dbReference type="InterPro" id="IPR015943">
    <property type="entry name" value="WD40/YVTN_repeat-like_dom_sf"/>
</dbReference>
<organism evidence="3 4">
    <name type="scientific">Piloderma croceum (strain F 1598)</name>
    <dbReference type="NCBI Taxonomy" id="765440"/>
    <lineage>
        <taxon>Eukaryota</taxon>
        <taxon>Fungi</taxon>
        <taxon>Dikarya</taxon>
        <taxon>Basidiomycota</taxon>
        <taxon>Agaricomycotina</taxon>
        <taxon>Agaricomycetes</taxon>
        <taxon>Agaricomycetidae</taxon>
        <taxon>Atheliales</taxon>
        <taxon>Atheliaceae</taxon>
        <taxon>Piloderma</taxon>
    </lineage>
</organism>
<keyword evidence="4" id="KW-1185">Reference proteome</keyword>
<protein>
    <recommendedName>
        <fullName evidence="5">Transcription factor IIIC putative zinc-finger domain-containing protein</fullName>
    </recommendedName>
</protein>
<dbReference type="GO" id="GO:0000127">
    <property type="term" value="C:transcription factor TFIIIC complex"/>
    <property type="evidence" value="ECO:0007669"/>
    <property type="project" value="InterPro"/>
</dbReference>
<dbReference type="Pfam" id="PF12657">
    <property type="entry name" value="TFIIIC_delta"/>
    <property type="match status" value="1"/>
</dbReference>
<name>A0A0C3FUY8_PILCF</name>
<dbReference type="InParanoid" id="A0A0C3FUY8"/>
<evidence type="ECO:0000313" key="3">
    <source>
        <dbReference type="EMBL" id="KIM88210.1"/>
    </source>
</evidence>
<dbReference type="PANTHER" id="PTHR15496">
    <property type="entry name" value="GENERAL TRANSCRIPTION FACTOR 3C POLYPEPTIDE 4 FAMILY"/>
    <property type="match status" value="1"/>
</dbReference>
<dbReference type="EMBL" id="KN832977">
    <property type="protein sequence ID" value="KIM88210.1"/>
    <property type="molecule type" value="Genomic_DNA"/>
</dbReference>
<accession>A0A0C3FUY8</accession>
<dbReference type="InterPro" id="IPR024761">
    <property type="entry name" value="TFIIIC_delta_N"/>
</dbReference>
<dbReference type="Proteomes" id="UP000054166">
    <property type="component" value="Unassembled WGS sequence"/>
</dbReference>
<feature type="domain" description="Transcription factor IIIC putative zinc-finger" evidence="2">
    <location>
        <begin position="684"/>
        <end position="783"/>
    </location>
</feature>
<dbReference type="Pfam" id="PF12660">
    <property type="entry name" value="zf-TFIIIC"/>
    <property type="match status" value="1"/>
</dbReference>
<dbReference type="InterPro" id="IPR024764">
    <property type="entry name" value="TFIIIC_Znf"/>
</dbReference>
<dbReference type="OrthoDB" id="421374at2759"/>
<evidence type="ECO:0000313" key="4">
    <source>
        <dbReference type="Proteomes" id="UP000054166"/>
    </source>
</evidence>
<reference evidence="3 4" key="1">
    <citation type="submission" date="2014-04" db="EMBL/GenBank/DDBJ databases">
        <authorList>
            <consortium name="DOE Joint Genome Institute"/>
            <person name="Kuo A."/>
            <person name="Tarkka M."/>
            <person name="Buscot F."/>
            <person name="Kohler A."/>
            <person name="Nagy L.G."/>
            <person name="Floudas D."/>
            <person name="Copeland A."/>
            <person name="Barry K.W."/>
            <person name="Cichocki N."/>
            <person name="Veneault-Fourrey C."/>
            <person name="LaButti K."/>
            <person name="Lindquist E.A."/>
            <person name="Lipzen A."/>
            <person name="Lundell T."/>
            <person name="Morin E."/>
            <person name="Murat C."/>
            <person name="Sun H."/>
            <person name="Tunlid A."/>
            <person name="Henrissat B."/>
            <person name="Grigoriev I.V."/>
            <person name="Hibbett D.S."/>
            <person name="Martin F."/>
            <person name="Nordberg H.P."/>
            <person name="Cantor M.N."/>
            <person name="Hua S.X."/>
        </authorList>
    </citation>
    <scope>NUCLEOTIDE SEQUENCE [LARGE SCALE GENOMIC DNA]</scope>
    <source>
        <strain evidence="3 4">F 1598</strain>
    </source>
</reference>
<feature type="domain" description="Transcription factor IIIC 90kDa subunit N-terminal" evidence="1">
    <location>
        <begin position="26"/>
        <end position="294"/>
    </location>
</feature>
<sequence length="787" mass="86394">MSTLPIYTALNVPTVISYPSANCLQWSGDGQACFVSKSAVYILTPDPGINFDTTSVLKAPVGKDNVNDKPLGWFRTMIECNKERPLEKPQNWPDISQEWGATSLGSLDLSVRSAVCSPSNLTADSRCVLATMNSNMEVSLWAATKNHLKGEWIKVQDVTAFLSKHFLLLENKPSLETVFQVQVTSIAWSTQPNFGIAPTPVVDGSILATGNRAGCVILLRYQSDARLAEHVLILETIKLSEKWVTHLAWSPWILTETGTSKAYLAYGTSDGGVGLVVVTLTLRSIPNESAFGEDYNVELLYEPHSHRPSDSDGRSITALSWIELILVHCKPGVVHLWSAFPLAKNAPLPWSDSREIHLQAQRVSVGSSSLYPVSGMMYIRSCDALILCLFDGSFHAIHRLASDPSFLPQDPSSSLIGEKLSTTSRSIFSQAEMRDIRSSDVNRTSGIMSYDGFSTVVWAHEACRPTDFSYKHEAKHNSMLVVAQLWDDVSDHAIANNLSEILIGAKSVSGSAPIHLLRPIFLHLSKSGRFHQLRDAILQVLGQPFINDSVNVIVTPWSAGGLTPELKSDFRRSLARQLFGWDNLLNLRMRLSVADLCWKLSSSESQAQVECGQVAQYLLTTIAHWVLRTIVRHLSAIMSVITPTDVPFVLRIVVQGLLPDLPADLSAEAQHLSENLNAALHEIDQTATGLIELCPACHVEVPLVDITNALCANGHAWARCSVTSFILATPMVRTCIGCSRKAFLPLSQNQSASPNWLPTAAQSWIVEELLEAVHRCLFCGNSFVSIL</sequence>
<proteinExistence type="predicted"/>
<evidence type="ECO:0000259" key="1">
    <source>
        <dbReference type="Pfam" id="PF12657"/>
    </source>
</evidence>
<dbReference type="GO" id="GO:0004402">
    <property type="term" value="F:histone acetyltransferase activity"/>
    <property type="evidence" value="ECO:0007669"/>
    <property type="project" value="InterPro"/>
</dbReference>
<dbReference type="PANTHER" id="PTHR15496:SF2">
    <property type="entry name" value="GENERAL TRANSCRIPTION FACTOR 3C POLYPEPTIDE 4"/>
    <property type="match status" value="1"/>
</dbReference>
<dbReference type="STRING" id="765440.A0A0C3FUY8"/>
<evidence type="ECO:0008006" key="5">
    <source>
        <dbReference type="Google" id="ProtNLM"/>
    </source>
</evidence>
<dbReference type="Gene3D" id="2.130.10.10">
    <property type="entry name" value="YVTN repeat-like/Quinoprotein amine dehydrogenase"/>
    <property type="match status" value="1"/>
</dbReference>
<dbReference type="GO" id="GO:0006384">
    <property type="term" value="P:transcription initiation at RNA polymerase III promoter"/>
    <property type="evidence" value="ECO:0007669"/>
    <property type="project" value="InterPro"/>
</dbReference>
<dbReference type="AlphaFoldDB" id="A0A0C3FUY8"/>
<dbReference type="InterPro" id="IPR036322">
    <property type="entry name" value="WD40_repeat_dom_sf"/>
</dbReference>
<dbReference type="InterPro" id="IPR044230">
    <property type="entry name" value="GTF3C4"/>
</dbReference>